<keyword evidence="1" id="KW-0472">Membrane</keyword>
<evidence type="ECO:0000313" key="2">
    <source>
        <dbReference type="EMBL" id="KAA0187112.1"/>
    </source>
</evidence>
<organism evidence="2">
    <name type="scientific">Hyalella azteca</name>
    <name type="common">Amphipod</name>
    <dbReference type="NCBI Taxonomy" id="294128"/>
    <lineage>
        <taxon>Eukaryota</taxon>
        <taxon>Metazoa</taxon>
        <taxon>Ecdysozoa</taxon>
        <taxon>Arthropoda</taxon>
        <taxon>Crustacea</taxon>
        <taxon>Multicrustacea</taxon>
        <taxon>Malacostraca</taxon>
        <taxon>Eumalacostraca</taxon>
        <taxon>Peracarida</taxon>
        <taxon>Amphipoda</taxon>
        <taxon>Senticaudata</taxon>
        <taxon>Talitrida</taxon>
        <taxon>Talitroidea</taxon>
        <taxon>Hyalellidae</taxon>
        <taxon>Hyalella</taxon>
    </lineage>
</organism>
<protein>
    <submittedName>
        <fullName evidence="2">Uncharacterized protein</fullName>
    </submittedName>
</protein>
<comment type="caution">
    <text evidence="2">The sequence shown here is derived from an EMBL/GenBank/DDBJ whole genome shotgun (WGS) entry which is preliminary data.</text>
</comment>
<sequence>MLLLLRSGNPAKRREHSLYDSFVDLEKECCGHEQYLIVRLVVVSVIYGVMGGGKDVSGCWGELKEHLIGYFVLLSSCIIVEAFIAYVAMRGTILDPEPRASMQYLLYVRLGAEETF</sequence>
<dbReference type="EMBL" id="JQDR03015126">
    <property type="protein sequence ID" value="KAA0187112.1"/>
    <property type="molecule type" value="Genomic_DNA"/>
</dbReference>
<dbReference type="OrthoDB" id="438440at2759"/>
<feature type="transmembrane region" description="Helical" evidence="1">
    <location>
        <begin position="67"/>
        <end position="89"/>
    </location>
</feature>
<keyword evidence="1" id="KW-1133">Transmembrane helix</keyword>
<keyword evidence="1" id="KW-0812">Transmembrane</keyword>
<reference evidence="2" key="2">
    <citation type="journal article" date="2018" name="Environ. Sci. Technol.">
        <title>The Toxicogenome of Hyalella azteca: A Model for Sediment Ecotoxicology and Evolutionary Toxicology.</title>
        <authorList>
            <person name="Poynton H.C."/>
            <person name="Hasenbein S."/>
            <person name="Benoit J.B."/>
            <person name="Sepulveda M.S."/>
            <person name="Poelchau M.F."/>
            <person name="Hughes D.S.T."/>
            <person name="Murali S.C."/>
            <person name="Chen S."/>
            <person name="Glastad K.M."/>
            <person name="Goodisman M.A.D."/>
            <person name="Werren J.H."/>
            <person name="Vineis J.H."/>
            <person name="Bowen J.L."/>
            <person name="Friedrich M."/>
            <person name="Jones J."/>
            <person name="Robertson H.M."/>
            <person name="Feyereisen R."/>
            <person name="Mechler-Hickson A."/>
            <person name="Mathers N."/>
            <person name="Lee C.E."/>
            <person name="Colbourne J.K."/>
            <person name="Biales A."/>
            <person name="Johnston J.S."/>
            <person name="Wellborn G.A."/>
            <person name="Rosendale A.J."/>
            <person name="Cridge A.G."/>
            <person name="Munoz-Torres M.C."/>
            <person name="Bain P.A."/>
            <person name="Manny A.R."/>
            <person name="Major K.M."/>
            <person name="Lambert F.N."/>
            <person name="Vulpe C.D."/>
            <person name="Tuck P."/>
            <person name="Blalock B.J."/>
            <person name="Lin Y.Y."/>
            <person name="Smith M.E."/>
            <person name="Ochoa-Acuna H."/>
            <person name="Chen M.M."/>
            <person name="Childers C.P."/>
            <person name="Qu J."/>
            <person name="Dugan S."/>
            <person name="Lee S.L."/>
            <person name="Chao H."/>
            <person name="Dinh H."/>
            <person name="Han Y."/>
            <person name="Doddapaneni H."/>
            <person name="Worley K.C."/>
            <person name="Muzny D.M."/>
            <person name="Gibbs R.A."/>
            <person name="Richards S."/>
        </authorList>
    </citation>
    <scope>NUCLEOTIDE SEQUENCE</scope>
    <source>
        <strain evidence="2">HAZT.00-mixed</strain>
        <tissue evidence="2">Whole organism</tissue>
    </source>
</reference>
<dbReference type="AlphaFoldDB" id="A0A6A0GTL3"/>
<reference evidence="2" key="3">
    <citation type="submission" date="2019-06" db="EMBL/GenBank/DDBJ databases">
        <authorList>
            <person name="Poynton C."/>
            <person name="Hasenbein S."/>
            <person name="Benoit J.B."/>
            <person name="Sepulveda M.S."/>
            <person name="Poelchau M.F."/>
            <person name="Murali S.C."/>
            <person name="Chen S."/>
            <person name="Glastad K.M."/>
            <person name="Werren J.H."/>
            <person name="Vineis J.H."/>
            <person name="Bowen J.L."/>
            <person name="Friedrich M."/>
            <person name="Jones J."/>
            <person name="Robertson H.M."/>
            <person name="Feyereisen R."/>
            <person name="Mechler-Hickson A."/>
            <person name="Mathers N."/>
            <person name="Lee C.E."/>
            <person name="Colbourne J.K."/>
            <person name="Biales A."/>
            <person name="Johnston J.S."/>
            <person name="Wellborn G.A."/>
            <person name="Rosendale A.J."/>
            <person name="Cridge A.G."/>
            <person name="Munoz-Torres M.C."/>
            <person name="Bain P.A."/>
            <person name="Manny A.R."/>
            <person name="Major K.M."/>
            <person name="Lambert F.N."/>
            <person name="Vulpe C.D."/>
            <person name="Tuck P."/>
            <person name="Blalock B.J."/>
            <person name="Lin Y.-Y."/>
            <person name="Smith M.E."/>
            <person name="Ochoa-Acuna H."/>
            <person name="Chen M.-J.M."/>
            <person name="Childers C.P."/>
            <person name="Qu J."/>
            <person name="Dugan S."/>
            <person name="Lee S.L."/>
            <person name="Chao H."/>
            <person name="Dinh H."/>
            <person name="Han Y."/>
            <person name="Doddapaneni H."/>
            <person name="Worley K.C."/>
            <person name="Muzny D.M."/>
            <person name="Gibbs R.A."/>
            <person name="Richards S."/>
        </authorList>
    </citation>
    <scope>NUCLEOTIDE SEQUENCE</scope>
    <source>
        <strain evidence="2">HAZT.00-mixed</strain>
        <tissue evidence="2">Whole organism</tissue>
    </source>
</reference>
<reference evidence="2" key="1">
    <citation type="submission" date="2014-08" db="EMBL/GenBank/DDBJ databases">
        <authorList>
            <person name="Murali S."/>
            <person name="Richards S."/>
            <person name="Bandaranaike D."/>
            <person name="Bellair M."/>
            <person name="Blankenburg K."/>
            <person name="Chao H."/>
            <person name="Dinh H."/>
            <person name="Doddapaneni H."/>
            <person name="Dugan-Rocha S."/>
            <person name="Elkadiri S."/>
            <person name="Gnanaolivu R."/>
            <person name="Hughes D."/>
            <person name="Lee S."/>
            <person name="Li M."/>
            <person name="Ming W."/>
            <person name="Munidasa M."/>
            <person name="Muniz J."/>
            <person name="Nguyen L."/>
            <person name="Osuji N."/>
            <person name="Pu L.-L."/>
            <person name="Puazo M."/>
            <person name="Skinner E."/>
            <person name="Qu C."/>
            <person name="Quiroz J."/>
            <person name="Raj R."/>
            <person name="Weissenberger G."/>
            <person name="Xin Y."/>
            <person name="Zou X."/>
            <person name="Han Y."/>
            <person name="Worley K."/>
            <person name="Muzny D."/>
            <person name="Gibbs R."/>
        </authorList>
    </citation>
    <scope>NUCLEOTIDE SEQUENCE</scope>
    <source>
        <strain evidence="2">HAZT.00-mixed</strain>
        <tissue evidence="2">Whole organism</tissue>
    </source>
</reference>
<gene>
    <name evidence="2" type="ORF">HAZT_HAZT009225</name>
</gene>
<evidence type="ECO:0000256" key="1">
    <source>
        <dbReference type="SAM" id="Phobius"/>
    </source>
</evidence>
<dbReference type="Proteomes" id="UP000711488">
    <property type="component" value="Unassembled WGS sequence"/>
</dbReference>
<proteinExistence type="predicted"/>
<name>A0A6A0GTL3_HYAAZ</name>
<accession>A0A6A0GTL3</accession>